<organism evidence="1 2">
    <name type="scientific">Aurantiacibacter gangjinensis</name>
    <dbReference type="NCBI Taxonomy" id="502682"/>
    <lineage>
        <taxon>Bacteria</taxon>
        <taxon>Pseudomonadati</taxon>
        <taxon>Pseudomonadota</taxon>
        <taxon>Alphaproteobacteria</taxon>
        <taxon>Sphingomonadales</taxon>
        <taxon>Erythrobacteraceae</taxon>
        <taxon>Aurantiacibacter</taxon>
    </lineage>
</organism>
<sequence length="185" mass="19983">MLILIPALALTANVEAPIELCSDYAATDESFTLDVCDEALQGDVAYSATIRASLNPEPAVRQVTIFRHDGQWFVRATGYRWEPGTSLVSTRRNELPISADDAALIEAQLGAVALSNLAAQPYYGDDDRICTDGANFELAAAIDGQRHTARQHSCAGNTQLTEITALFLDIAIRYDNGFEGYLGGL</sequence>
<dbReference type="PATRIC" id="fig|502682.8.peg.1959"/>
<dbReference type="RefSeq" id="WP_047007100.1">
    <property type="nucleotide sequence ID" value="NZ_CP018097.1"/>
</dbReference>
<gene>
    <name evidence="1" type="ORF">AAW01_09595</name>
</gene>
<evidence type="ECO:0000313" key="2">
    <source>
        <dbReference type="Proteomes" id="UP000053070"/>
    </source>
</evidence>
<comment type="caution">
    <text evidence="1">The sequence shown here is derived from an EMBL/GenBank/DDBJ whole genome shotgun (WGS) entry which is preliminary data.</text>
</comment>
<keyword evidence="2" id="KW-1185">Reference proteome</keyword>
<proteinExistence type="predicted"/>
<dbReference type="KEGG" id="egn:BMF35_a0923"/>
<dbReference type="Proteomes" id="UP000053070">
    <property type="component" value="Unassembled WGS sequence"/>
</dbReference>
<dbReference type="OrthoDB" id="7410239at2"/>
<accession>A0A0G9MMB3</accession>
<dbReference type="EMBL" id="LBHC01000002">
    <property type="protein sequence ID" value="KLE31749.1"/>
    <property type="molecule type" value="Genomic_DNA"/>
</dbReference>
<reference evidence="1 2" key="1">
    <citation type="submission" date="2015-04" db="EMBL/GenBank/DDBJ databases">
        <title>The draft genome sequence of Erythrobacr gangjinensis K7-2.</title>
        <authorList>
            <person name="Zhuang L."/>
            <person name="Liu Y."/>
            <person name="Shao Z."/>
        </authorList>
    </citation>
    <scope>NUCLEOTIDE SEQUENCE [LARGE SCALE GENOMIC DNA]</scope>
    <source>
        <strain evidence="1 2">K7-2</strain>
    </source>
</reference>
<dbReference type="AlphaFoldDB" id="A0A0G9MMB3"/>
<name>A0A0G9MMB3_9SPHN</name>
<evidence type="ECO:0000313" key="1">
    <source>
        <dbReference type="EMBL" id="KLE31749.1"/>
    </source>
</evidence>
<protein>
    <submittedName>
        <fullName evidence="1">Uncharacterized protein</fullName>
    </submittedName>
</protein>